<accession>A0A930V988</accession>
<dbReference type="Proteomes" id="UP000640489">
    <property type="component" value="Unassembled WGS sequence"/>
</dbReference>
<proteinExistence type="predicted"/>
<dbReference type="CDD" id="cd04301">
    <property type="entry name" value="NAT_SF"/>
    <property type="match status" value="1"/>
</dbReference>
<feature type="domain" description="N-acetyltransferase" evidence="1">
    <location>
        <begin position="43"/>
        <end position="208"/>
    </location>
</feature>
<gene>
    <name evidence="2" type="ORF">ISU07_03820</name>
</gene>
<dbReference type="PROSITE" id="PS51186">
    <property type="entry name" value="GNAT"/>
    <property type="match status" value="1"/>
</dbReference>
<evidence type="ECO:0000313" key="2">
    <source>
        <dbReference type="EMBL" id="MBF4762243.1"/>
    </source>
</evidence>
<protein>
    <submittedName>
        <fullName evidence="2">GNAT family N-acetyltransferase</fullName>
    </submittedName>
</protein>
<name>A0A930V988_9ACTN</name>
<organism evidence="2 3">
    <name type="scientific">Nocardioides islandensis</name>
    <dbReference type="NCBI Taxonomy" id="433663"/>
    <lineage>
        <taxon>Bacteria</taxon>
        <taxon>Bacillati</taxon>
        <taxon>Actinomycetota</taxon>
        <taxon>Actinomycetes</taxon>
        <taxon>Propionibacteriales</taxon>
        <taxon>Nocardioidaceae</taxon>
        <taxon>Nocardioides</taxon>
    </lineage>
</organism>
<sequence>MAVQTGTVDADTELRIVPANQAPCDALDTLYGERGSGQRCRCQRYKLGPGESFQGLGPDELRARQQEQTRCGDASAGPTSGLVAYVGGEPVGWCAVEPRPAYTGLLRPTFRIHWEGRDEDKEDESVWAITCLFARARYRKKGIASALAVEAVEHARRNGARAVEAYPMIDKNALAEELHVGTEAMFAEAGMTIVSHPSKRRIVMRLDF</sequence>
<dbReference type="Gene3D" id="3.40.630.30">
    <property type="match status" value="1"/>
</dbReference>
<dbReference type="InterPro" id="IPR000182">
    <property type="entry name" value="GNAT_dom"/>
</dbReference>
<dbReference type="GO" id="GO:0016747">
    <property type="term" value="F:acyltransferase activity, transferring groups other than amino-acyl groups"/>
    <property type="evidence" value="ECO:0007669"/>
    <property type="project" value="InterPro"/>
</dbReference>
<evidence type="ECO:0000313" key="3">
    <source>
        <dbReference type="Proteomes" id="UP000640489"/>
    </source>
</evidence>
<keyword evidence="3" id="KW-1185">Reference proteome</keyword>
<dbReference type="SUPFAM" id="SSF55729">
    <property type="entry name" value="Acyl-CoA N-acyltransferases (Nat)"/>
    <property type="match status" value="1"/>
</dbReference>
<dbReference type="EMBL" id="JADKPN010000001">
    <property type="protein sequence ID" value="MBF4762243.1"/>
    <property type="molecule type" value="Genomic_DNA"/>
</dbReference>
<reference evidence="2" key="1">
    <citation type="submission" date="2020-11" db="EMBL/GenBank/DDBJ databases">
        <title>Nocardioides sp. nov., isolated from Soil of Cynanchum wilfordii Hemsley rhizosphere.</title>
        <authorList>
            <person name="Lee J.-S."/>
            <person name="Suh M.K."/>
            <person name="Kim J.-S."/>
        </authorList>
    </citation>
    <scope>NUCLEOTIDE SEQUENCE</scope>
    <source>
        <strain evidence="2">KCTC 19275</strain>
    </source>
</reference>
<dbReference type="AlphaFoldDB" id="A0A930V988"/>
<dbReference type="InterPro" id="IPR016181">
    <property type="entry name" value="Acyl_CoA_acyltransferase"/>
</dbReference>
<evidence type="ECO:0000259" key="1">
    <source>
        <dbReference type="PROSITE" id="PS51186"/>
    </source>
</evidence>
<dbReference type="Pfam" id="PF00583">
    <property type="entry name" value="Acetyltransf_1"/>
    <property type="match status" value="1"/>
</dbReference>
<comment type="caution">
    <text evidence="2">The sequence shown here is derived from an EMBL/GenBank/DDBJ whole genome shotgun (WGS) entry which is preliminary data.</text>
</comment>